<keyword evidence="2 5" id="KW-0238">DNA-binding</keyword>
<dbReference type="EMBL" id="JACIBY010000032">
    <property type="protein sequence ID" value="MBB3842289.1"/>
    <property type="molecule type" value="Genomic_DNA"/>
</dbReference>
<dbReference type="InterPro" id="IPR039422">
    <property type="entry name" value="MarR/SlyA-like"/>
</dbReference>
<evidence type="ECO:0000256" key="2">
    <source>
        <dbReference type="ARBA" id="ARBA00023125"/>
    </source>
</evidence>
<protein>
    <submittedName>
        <fullName evidence="5">DNA-binding MarR family transcriptional regulator</fullName>
    </submittedName>
</protein>
<dbReference type="SMART" id="SM00347">
    <property type="entry name" value="HTH_MARR"/>
    <property type="match status" value="1"/>
</dbReference>
<dbReference type="InterPro" id="IPR036388">
    <property type="entry name" value="WH-like_DNA-bd_sf"/>
</dbReference>
<dbReference type="PROSITE" id="PS01117">
    <property type="entry name" value="HTH_MARR_1"/>
    <property type="match status" value="1"/>
</dbReference>
<dbReference type="PRINTS" id="PR00598">
    <property type="entry name" value="HTHMARR"/>
</dbReference>
<comment type="caution">
    <text evidence="5">The sequence shown here is derived from an EMBL/GenBank/DDBJ whole genome shotgun (WGS) entry which is preliminary data.</text>
</comment>
<dbReference type="GO" id="GO:0003700">
    <property type="term" value="F:DNA-binding transcription factor activity"/>
    <property type="evidence" value="ECO:0007669"/>
    <property type="project" value="InterPro"/>
</dbReference>
<dbReference type="GO" id="GO:0006950">
    <property type="term" value="P:response to stress"/>
    <property type="evidence" value="ECO:0007669"/>
    <property type="project" value="TreeGrafter"/>
</dbReference>
<evidence type="ECO:0000313" key="6">
    <source>
        <dbReference type="Proteomes" id="UP000541352"/>
    </source>
</evidence>
<proteinExistence type="predicted"/>
<keyword evidence="6" id="KW-1185">Reference proteome</keyword>
<dbReference type="PANTHER" id="PTHR33164:SF43">
    <property type="entry name" value="HTH-TYPE TRANSCRIPTIONAL REPRESSOR YETL"/>
    <property type="match status" value="1"/>
</dbReference>
<dbReference type="RefSeq" id="WP_183980556.1">
    <property type="nucleotide sequence ID" value="NZ_JACIBY010000032.1"/>
</dbReference>
<dbReference type="Proteomes" id="UP000541352">
    <property type="component" value="Unassembled WGS sequence"/>
</dbReference>
<dbReference type="SUPFAM" id="SSF46785">
    <property type="entry name" value="Winged helix' DNA-binding domain"/>
    <property type="match status" value="1"/>
</dbReference>
<dbReference type="InterPro" id="IPR000835">
    <property type="entry name" value="HTH_MarR-typ"/>
</dbReference>
<evidence type="ECO:0000259" key="4">
    <source>
        <dbReference type="PROSITE" id="PS50995"/>
    </source>
</evidence>
<sequence length="158" mass="18139">MNFYQKLGGLILGSRLRRLSEYFLSEVNKVYAEKGIPFDASWFSMFYLISKNEHISLIDLAEALEVSHSAISQLAKSLEQKGLLESYPSEHDGRKRLIRFTEQGRQLQEAVEPVWAELDQAMQELMHENEANTALLSSLMSVEQSFAQKSLSQRLLKR</sequence>
<dbReference type="Gene3D" id="1.10.10.10">
    <property type="entry name" value="Winged helix-like DNA-binding domain superfamily/Winged helix DNA-binding domain"/>
    <property type="match status" value="1"/>
</dbReference>
<keyword evidence="1" id="KW-0805">Transcription regulation</keyword>
<evidence type="ECO:0000313" key="5">
    <source>
        <dbReference type="EMBL" id="MBB3842289.1"/>
    </source>
</evidence>
<accession>A0A7W5ZSF2</accession>
<name>A0A7W5ZSF2_9BACT</name>
<reference evidence="5 6" key="1">
    <citation type="submission" date="2020-08" db="EMBL/GenBank/DDBJ databases">
        <title>Genomic Encyclopedia of Type Strains, Phase IV (KMG-IV): sequencing the most valuable type-strain genomes for metagenomic binning, comparative biology and taxonomic classification.</title>
        <authorList>
            <person name="Goeker M."/>
        </authorList>
    </citation>
    <scope>NUCLEOTIDE SEQUENCE [LARGE SCALE GENOMIC DNA]</scope>
    <source>
        <strain evidence="5 6">DSM 17976</strain>
    </source>
</reference>
<dbReference type="PANTHER" id="PTHR33164">
    <property type="entry name" value="TRANSCRIPTIONAL REGULATOR, MARR FAMILY"/>
    <property type="match status" value="1"/>
</dbReference>
<dbReference type="PROSITE" id="PS50995">
    <property type="entry name" value="HTH_MARR_2"/>
    <property type="match status" value="1"/>
</dbReference>
<feature type="domain" description="HTH marR-type" evidence="4">
    <location>
        <begin position="9"/>
        <end position="141"/>
    </location>
</feature>
<dbReference type="InterPro" id="IPR023187">
    <property type="entry name" value="Tscrpt_reg_MarR-type_CS"/>
</dbReference>
<dbReference type="InterPro" id="IPR036390">
    <property type="entry name" value="WH_DNA-bd_sf"/>
</dbReference>
<dbReference type="GO" id="GO:0003677">
    <property type="term" value="F:DNA binding"/>
    <property type="evidence" value="ECO:0007669"/>
    <property type="project" value="UniProtKB-KW"/>
</dbReference>
<evidence type="ECO:0000256" key="3">
    <source>
        <dbReference type="ARBA" id="ARBA00023163"/>
    </source>
</evidence>
<keyword evidence="3" id="KW-0804">Transcription</keyword>
<dbReference type="Pfam" id="PF12802">
    <property type="entry name" value="MarR_2"/>
    <property type="match status" value="1"/>
</dbReference>
<evidence type="ECO:0000256" key="1">
    <source>
        <dbReference type="ARBA" id="ARBA00023015"/>
    </source>
</evidence>
<dbReference type="AlphaFoldDB" id="A0A7W5ZSF2"/>
<gene>
    <name evidence="5" type="ORF">FHS57_006320</name>
</gene>
<organism evidence="5 6">
    <name type="scientific">Runella defluvii</name>
    <dbReference type="NCBI Taxonomy" id="370973"/>
    <lineage>
        <taxon>Bacteria</taxon>
        <taxon>Pseudomonadati</taxon>
        <taxon>Bacteroidota</taxon>
        <taxon>Cytophagia</taxon>
        <taxon>Cytophagales</taxon>
        <taxon>Spirosomataceae</taxon>
        <taxon>Runella</taxon>
    </lineage>
</organism>